<name>A0A6C0KM79_9ZZZZ</name>
<reference evidence="1" key="1">
    <citation type="journal article" date="2020" name="Nature">
        <title>Giant virus diversity and host interactions through global metagenomics.</title>
        <authorList>
            <person name="Schulz F."/>
            <person name="Roux S."/>
            <person name="Paez-Espino D."/>
            <person name="Jungbluth S."/>
            <person name="Walsh D.A."/>
            <person name="Denef V.J."/>
            <person name="McMahon K.D."/>
            <person name="Konstantinidis K.T."/>
            <person name="Eloe-Fadrosh E.A."/>
            <person name="Kyrpides N.C."/>
            <person name="Woyke T."/>
        </authorList>
    </citation>
    <scope>NUCLEOTIDE SEQUENCE</scope>
    <source>
        <strain evidence="1">GVMAG-S-3300013006-158</strain>
    </source>
</reference>
<accession>A0A6C0KM79</accession>
<organism evidence="1">
    <name type="scientific">viral metagenome</name>
    <dbReference type="NCBI Taxonomy" id="1070528"/>
    <lineage>
        <taxon>unclassified sequences</taxon>
        <taxon>metagenomes</taxon>
        <taxon>organismal metagenomes</taxon>
    </lineage>
</organism>
<evidence type="ECO:0000313" key="1">
    <source>
        <dbReference type="EMBL" id="QHU18729.1"/>
    </source>
</evidence>
<dbReference type="EMBL" id="MN740937">
    <property type="protein sequence ID" value="QHU18729.1"/>
    <property type="molecule type" value="Genomic_DNA"/>
</dbReference>
<dbReference type="AlphaFoldDB" id="A0A6C0KM79"/>
<protein>
    <submittedName>
        <fullName evidence="1">Uncharacterized protein</fullName>
    </submittedName>
</protein>
<sequence length="204" mass="23684">MDEHYDVSYDIVKQIHPTLSNLDRRSTVHCVPNDSRIEEDGYFLYRLPSQDNTYWVQFKYACFDLPEELECGVIAKTEEGITIELSPMKKQKVATWTNLPWVLPTHESIIQPIGFFIKIKAISHPCMQYFKCKILGFHDLLEKSAYYVLKDTPDESLDVVVTKVGFDSSIHARNRVHENDHGTYADGTVFIRPMHEYVVPEKQV</sequence>
<proteinExistence type="predicted"/>